<name>A0A8J1TY55_OWEFU</name>
<reference evidence="8" key="1">
    <citation type="submission" date="2022-03" db="EMBL/GenBank/DDBJ databases">
        <authorList>
            <person name="Martin C."/>
        </authorList>
    </citation>
    <scope>NUCLEOTIDE SEQUENCE</scope>
</reference>
<keyword evidence="9" id="KW-1185">Reference proteome</keyword>
<feature type="compositionally biased region" description="Polar residues" evidence="7">
    <location>
        <begin position="643"/>
        <end position="653"/>
    </location>
</feature>
<dbReference type="Pfam" id="PF00096">
    <property type="entry name" value="zf-C2H2"/>
    <property type="match status" value="3"/>
</dbReference>
<dbReference type="Proteomes" id="UP000749559">
    <property type="component" value="Unassembled WGS sequence"/>
</dbReference>
<keyword evidence="3" id="KW-0677">Repeat</keyword>
<comment type="caution">
    <text evidence="8">The sequence shown here is derived from an EMBL/GenBank/DDBJ whole genome shotgun (WGS) entry which is preliminary data.</text>
</comment>
<evidence type="ECO:0000256" key="1">
    <source>
        <dbReference type="ARBA" id="ARBA00004123"/>
    </source>
</evidence>
<evidence type="ECO:0000256" key="7">
    <source>
        <dbReference type="SAM" id="MobiDB-lite"/>
    </source>
</evidence>
<dbReference type="FunFam" id="3.30.160.60:FF:000125">
    <property type="entry name" value="Putative zinc finger protein 143"/>
    <property type="match status" value="1"/>
</dbReference>
<evidence type="ECO:0000256" key="2">
    <source>
        <dbReference type="ARBA" id="ARBA00022723"/>
    </source>
</evidence>
<keyword evidence="4" id="KW-0863">Zinc-finger</keyword>
<dbReference type="Gene3D" id="3.30.160.60">
    <property type="entry name" value="Classic Zinc Finger"/>
    <property type="match status" value="6"/>
</dbReference>
<protein>
    <submittedName>
        <fullName evidence="8">Uncharacterized protein</fullName>
    </submittedName>
</protein>
<dbReference type="SUPFAM" id="SSF57667">
    <property type="entry name" value="beta-beta-alpha zinc fingers"/>
    <property type="match status" value="5"/>
</dbReference>
<dbReference type="GO" id="GO:0000981">
    <property type="term" value="F:DNA-binding transcription factor activity, RNA polymerase II-specific"/>
    <property type="evidence" value="ECO:0007669"/>
    <property type="project" value="TreeGrafter"/>
</dbReference>
<evidence type="ECO:0000256" key="6">
    <source>
        <dbReference type="ARBA" id="ARBA00023242"/>
    </source>
</evidence>
<dbReference type="AlphaFoldDB" id="A0A8J1TY55"/>
<dbReference type="PROSITE" id="PS50157">
    <property type="entry name" value="ZINC_FINGER_C2H2_2"/>
    <property type="match status" value="8"/>
</dbReference>
<evidence type="ECO:0000256" key="4">
    <source>
        <dbReference type="ARBA" id="ARBA00022771"/>
    </source>
</evidence>
<dbReference type="OrthoDB" id="6077919at2759"/>
<evidence type="ECO:0000313" key="9">
    <source>
        <dbReference type="Proteomes" id="UP000749559"/>
    </source>
</evidence>
<dbReference type="InterPro" id="IPR013087">
    <property type="entry name" value="Znf_C2H2_type"/>
</dbReference>
<dbReference type="PANTHER" id="PTHR24394:SF44">
    <property type="entry name" value="ZINC FINGER PROTEIN 271-LIKE"/>
    <property type="match status" value="1"/>
</dbReference>
<accession>A0A8J1TY55</accession>
<feature type="region of interest" description="Disordered" evidence="7">
    <location>
        <begin position="696"/>
        <end position="718"/>
    </location>
</feature>
<dbReference type="PROSITE" id="PS00028">
    <property type="entry name" value="ZINC_FINGER_C2H2_1"/>
    <property type="match status" value="8"/>
</dbReference>
<dbReference type="PANTHER" id="PTHR24394">
    <property type="entry name" value="ZINC FINGER PROTEIN"/>
    <property type="match status" value="1"/>
</dbReference>
<dbReference type="GO" id="GO:0005634">
    <property type="term" value="C:nucleus"/>
    <property type="evidence" value="ECO:0007669"/>
    <property type="project" value="UniProtKB-SubCell"/>
</dbReference>
<evidence type="ECO:0000313" key="8">
    <source>
        <dbReference type="EMBL" id="CAH1796907.1"/>
    </source>
</evidence>
<sequence>MVDINIRIKMGIFGATSVVILPEFINKLPILNKEELILNAAAQRKVIMSKSANHIILQGSWTDMQSLHIFLEQYVGVMTSQFDSDPSIISTQRDDVERLNAIADACPYQDMDTDVNSICYGEPAKLKSNHDIDTSDMKPCIENMKEHNYADTGSDNTIIDEAETERTNTDSIQKYKIIVYDDDNYIDTAEVKPCNLNIGEPEKINLNVETDTAYLCNDNLTKDAENKESEGTLTDDTIVTTTDRDPEYKPSKRTKTLRQFHKKTSNMTLRKNRKSRSNYKRKPKKIHKCDKCDYHSLDPQGLRHHTARMHCDERNQKCDQCDKAFAVKHDLQRHVRQSHTDIKNMCIYCSKTFKLQRSLKHHLKTHEVGYIPEKHYCEICCKTFSTKFTLVNHVKAEHEGKREMHQCDQCDKLFTQKGHVRLHIKAVHNLIKDYKCDVCGKVFAYYSSLQKHKVLHAEIRSSCVCSICGKTLSGHDSLVHHMKIHQPGKFVCSHEGCGKRFVQSQALKRHTRTHTGERPFLCQLCGKGFNDNSILRRHMIGFHNRSKTSWNDSEQGSQVPARNARIKRISEIEAEKNSEKYTESDTKAVTLTTGDASKEDISLYHSAPGLHLLSQATEAAHPLLHNTDGSKSKNLLEVEQKDPLSQQQETNISLGPPNSAAGQSSAQGVLLDGIGTPWGVDLQKEMNMVVHPIQNYNVDGNNKQDSTPNEKNQDEKSL</sequence>
<feature type="region of interest" description="Disordered" evidence="7">
    <location>
        <begin position="640"/>
        <end position="665"/>
    </location>
</feature>
<feature type="compositionally biased region" description="Polar residues" evidence="7">
    <location>
        <begin position="696"/>
        <end position="710"/>
    </location>
</feature>
<keyword evidence="5" id="KW-0862">Zinc</keyword>
<keyword evidence="6" id="KW-0539">Nucleus</keyword>
<proteinExistence type="predicted"/>
<keyword evidence="2" id="KW-0479">Metal-binding</keyword>
<dbReference type="FunFam" id="3.30.160.60:FF:001325">
    <property type="entry name" value="zinc finger protein 200"/>
    <property type="match status" value="1"/>
</dbReference>
<dbReference type="InterPro" id="IPR036236">
    <property type="entry name" value="Znf_C2H2_sf"/>
</dbReference>
<comment type="subcellular location">
    <subcellularLocation>
        <location evidence="1">Nucleus</location>
    </subcellularLocation>
</comment>
<dbReference type="EMBL" id="CAIIXF020000010">
    <property type="protein sequence ID" value="CAH1796907.1"/>
    <property type="molecule type" value="Genomic_DNA"/>
</dbReference>
<dbReference type="SMART" id="SM00355">
    <property type="entry name" value="ZnF_C2H2"/>
    <property type="match status" value="9"/>
</dbReference>
<organism evidence="8 9">
    <name type="scientific">Owenia fusiformis</name>
    <name type="common">Polychaete worm</name>
    <dbReference type="NCBI Taxonomy" id="6347"/>
    <lineage>
        <taxon>Eukaryota</taxon>
        <taxon>Metazoa</taxon>
        <taxon>Spiralia</taxon>
        <taxon>Lophotrochozoa</taxon>
        <taxon>Annelida</taxon>
        <taxon>Polychaeta</taxon>
        <taxon>Sedentaria</taxon>
        <taxon>Canalipalpata</taxon>
        <taxon>Sabellida</taxon>
        <taxon>Oweniida</taxon>
        <taxon>Oweniidae</taxon>
        <taxon>Owenia</taxon>
    </lineage>
</organism>
<dbReference type="Pfam" id="PF13912">
    <property type="entry name" value="zf-C2H2_6"/>
    <property type="match status" value="1"/>
</dbReference>
<gene>
    <name evidence="8" type="ORF">OFUS_LOCUS21268</name>
</gene>
<dbReference type="GO" id="GO:0008270">
    <property type="term" value="F:zinc ion binding"/>
    <property type="evidence" value="ECO:0007669"/>
    <property type="project" value="UniProtKB-KW"/>
</dbReference>
<evidence type="ECO:0000256" key="3">
    <source>
        <dbReference type="ARBA" id="ARBA00022737"/>
    </source>
</evidence>
<evidence type="ECO:0000256" key="5">
    <source>
        <dbReference type="ARBA" id="ARBA00022833"/>
    </source>
</evidence>